<keyword evidence="5" id="KW-1185">Reference proteome</keyword>
<dbReference type="Proteomes" id="UP000240527">
    <property type="component" value="Chromosome"/>
</dbReference>
<dbReference type="PANTHER" id="PTHR43433:SF5">
    <property type="entry name" value="AB HYDROLASE-1 DOMAIN-CONTAINING PROTEIN"/>
    <property type="match status" value="1"/>
</dbReference>
<dbReference type="InterPro" id="IPR050471">
    <property type="entry name" value="AB_hydrolase"/>
</dbReference>
<dbReference type="EC" id="3.5.1.-" evidence="2"/>
<dbReference type="PANTHER" id="PTHR43433">
    <property type="entry name" value="HYDROLASE, ALPHA/BETA FOLD FAMILY PROTEIN"/>
    <property type="match status" value="1"/>
</dbReference>
<name>A0ABM6THJ4_9CAUL</name>
<evidence type="ECO:0000313" key="4">
    <source>
        <dbReference type="EMBL" id="AVQ02264.1"/>
    </source>
</evidence>
<dbReference type="InterPro" id="IPR019913">
    <property type="entry name" value="Pyrimidine_utilisation_RutD"/>
</dbReference>
<dbReference type="HAMAP" id="MF_00832">
    <property type="entry name" value="RutD"/>
    <property type="match status" value="1"/>
</dbReference>
<dbReference type="Gene3D" id="3.40.50.1820">
    <property type="entry name" value="alpha/beta hydrolase"/>
    <property type="match status" value="1"/>
</dbReference>
<dbReference type="SUPFAM" id="SSF53474">
    <property type="entry name" value="alpha/beta-Hydrolases"/>
    <property type="match status" value="1"/>
</dbReference>
<dbReference type="Pfam" id="PF00561">
    <property type="entry name" value="Abhydrolase_1"/>
    <property type="match status" value="1"/>
</dbReference>
<dbReference type="RefSeq" id="WP_013079201.1">
    <property type="nucleotide sequence ID" value="NZ_CP027850.1"/>
</dbReference>
<evidence type="ECO:0000313" key="5">
    <source>
        <dbReference type="Proteomes" id="UP000240527"/>
    </source>
</evidence>
<evidence type="ECO:0000256" key="1">
    <source>
        <dbReference type="ARBA" id="ARBA00022801"/>
    </source>
</evidence>
<feature type="domain" description="AB hydrolase-1" evidence="3">
    <location>
        <begin position="23"/>
        <end position="137"/>
    </location>
</feature>
<dbReference type="NCBIfam" id="TIGR03611">
    <property type="entry name" value="RutD"/>
    <property type="match status" value="1"/>
</dbReference>
<evidence type="ECO:0000256" key="2">
    <source>
        <dbReference type="HAMAP-Rule" id="MF_00832"/>
    </source>
</evidence>
<protein>
    <recommendedName>
        <fullName evidence="2">Putative carbamate hydrolase RutD</fullName>
        <ecNumber evidence="2">3.5.1.-</ecNumber>
    </recommendedName>
    <alternativeName>
        <fullName evidence="2">Aminohydrolase</fullName>
    </alternativeName>
</protein>
<sequence length="267" mass="29078">MTTGTVDGICYEVHGWPVAGREVVLLSSGLGGSAAFWAPQMKALTERWPVVTYDHRGTGRSVRALPPGPYSVDDMAQDMVKVMDALGLTKAHVVGHAAGGNAGLALALNHPDRLGKLVVVNGWSRPDPHIQRCFDTRIHLLNDTGIKAYVHAQPIFLYPADWISRNHARLMAEEAHHVAGFPPREVMLARINALLAFDIDARLEEIPHRVLVSASADDMLVPMSCSQRLAARLPNADFQQVAWGGHGFTVTDPETFNEGLIKFLEGA</sequence>
<gene>
    <name evidence="2 4" type="primary">rutD</name>
    <name evidence="4" type="ORF">B7G68_10645</name>
</gene>
<reference evidence="4 5" key="1">
    <citation type="journal article" date="2015" name="Biotechnol. Bioeng.">
        <title>Genome sequence and phenotypic characterization of Caulobacter segnis.</title>
        <authorList>
            <person name="Patel S."/>
            <person name="Fletcher B."/>
            <person name="Scott D.C."/>
            <person name="Ely B."/>
        </authorList>
    </citation>
    <scope>NUCLEOTIDE SEQUENCE [LARGE SCALE GENOMIC DNA]</scope>
    <source>
        <strain evidence="4 5">TK0059</strain>
    </source>
</reference>
<comment type="function">
    <text evidence="2">Involved in pyrimidine catabolism. May facilitate the hydrolysis of carbamate, a reaction that can also occur spontaneously.</text>
</comment>
<accession>A0ABM6THJ4</accession>
<dbReference type="InterPro" id="IPR000073">
    <property type="entry name" value="AB_hydrolase_1"/>
</dbReference>
<proteinExistence type="inferred from homology"/>
<evidence type="ECO:0000259" key="3">
    <source>
        <dbReference type="Pfam" id="PF00561"/>
    </source>
</evidence>
<dbReference type="InterPro" id="IPR029058">
    <property type="entry name" value="AB_hydrolase_fold"/>
</dbReference>
<organism evidence="4 5">
    <name type="scientific">Caulobacter segnis</name>
    <dbReference type="NCBI Taxonomy" id="88688"/>
    <lineage>
        <taxon>Bacteria</taxon>
        <taxon>Pseudomonadati</taxon>
        <taxon>Pseudomonadota</taxon>
        <taxon>Alphaproteobacteria</taxon>
        <taxon>Caulobacterales</taxon>
        <taxon>Caulobacteraceae</taxon>
        <taxon>Caulobacter</taxon>
    </lineage>
</organism>
<comment type="catalytic activity">
    <reaction evidence="2">
        <text>carbamate + 2 H(+) = NH4(+) + CO2</text>
        <dbReference type="Rhea" id="RHEA:15649"/>
        <dbReference type="ChEBI" id="CHEBI:13941"/>
        <dbReference type="ChEBI" id="CHEBI:15378"/>
        <dbReference type="ChEBI" id="CHEBI:16526"/>
        <dbReference type="ChEBI" id="CHEBI:28938"/>
    </reaction>
</comment>
<comment type="similarity">
    <text evidence="2">Belongs to the AB hydrolase superfamily. Hydrolase RutD family.</text>
</comment>
<dbReference type="EMBL" id="CP027850">
    <property type="protein sequence ID" value="AVQ02264.1"/>
    <property type="molecule type" value="Genomic_DNA"/>
</dbReference>
<dbReference type="PRINTS" id="PR00111">
    <property type="entry name" value="ABHYDROLASE"/>
</dbReference>
<keyword evidence="1 2" id="KW-0378">Hydrolase</keyword>